<dbReference type="GO" id="GO:0000723">
    <property type="term" value="P:telomere maintenance"/>
    <property type="evidence" value="ECO:0007669"/>
    <property type="project" value="InterPro"/>
</dbReference>
<evidence type="ECO:0000259" key="4">
    <source>
        <dbReference type="Pfam" id="PF14214"/>
    </source>
</evidence>
<dbReference type="GO" id="GO:0006281">
    <property type="term" value="P:DNA repair"/>
    <property type="evidence" value="ECO:0007669"/>
    <property type="project" value="UniProtKB-KW"/>
</dbReference>
<dbReference type="GO" id="GO:0043139">
    <property type="term" value="F:5'-3' DNA helicase activity"/>
    <property type="evidence" value="ECO:0007669"/>
    <property type="project" value="UniProtKB-EC"/>
</dbReference>
<feature type="domain" description="DUF6570" evidence="5">
    <location>
        <begin position="324"/>
        <end position="451"/>
    </location>
</feature>
<comment type="cofactor">
    <cofactor evidence="1">
        <name>Mg(2+)</name>
        <dbReference type="ChEBI" id="CHEBI:18420"/>
    </cofactor>
</comment>
<keyword evidence="1" id="KW-0547">Nucleotide-binding</keyword>
<organism evidence="6">
    <name type="scientific">Heliothis virescens</name>
    <name type="common">Tobacco budworm moth</name>
    <dbReference type="NCBI Taxonomy" id="7102"/>
    <lineage>
        <taxon>Eukaryota</taxon>
        <taxon>Metazoa</taxon>
        <taxon>Ecdysozoa</taxon>
        <taxon>Arthropoda</taxon>
        <taxon>Hexapoda</taxon>
        <taxon>Insecta</taxon>
        <taxon>Pterygota</taxon>
        <taxon>Neoptera</taxon>
        <taxon>Endopterygota</taxon>
        <taxon>Lepidoptera</taxon>
        <taxon>Glossata</taxon>
        <taxon>Ditrysia</taxon>
        <taxon>Noctuoidea</taxon>
        <taxon>Noctuidae</taxon>
        <taxon>Heliothinae</taxon>
        <taxon>Heliothis</taxon>
    </lineage>
</organism>
<comment type="caution">
    <text evidence="6">The sequence shown here is derived from an EMBL/GenBank/DDBJ whole genome shotgun (WGS) entry which is preliminary data.</text>
</comment>
<proteinExistence type="inferred from homology"/>
<dbReference type="Pfam" id="PF14214">
    <property type="entry name" value="Helitron_like_N"/>
    <property type="match status" value="1"/>
</dbReference>
<dbReference type="InterPro" id="IPR046700">
    <property type="entry name" value="DUF6570"/>
</dbReference>
<feature type="domain" description="DNA helicase Pif1-like DEAD-box helicase" evidence="3">
    <location>
        <begin position="1447"/>
        <end position="1664"/>
    </location>
</feature>
<comment type="catalytic activity">
    <reaction evidence="1">
        <text>ATP + H2O = ADP + phosphate + H(+)</text>
        <dbReference type="Rhea" id="RHEA:13065"/>
        <dbReference type="ChEBI" id="CHEBI:15377"/>
        <dbReference type="ChEBI" id="CHEBI:15378"/>
        <dbReference type="ChEBI" id="CHEBI:30616"/>
        <dbReference type="ChEBI" id="CHEBI:43474"/>
        <dbReference type="ChEBI" id="CHEBI:456216"/>
        <dbReference type="EC" id="5.6.2.3"/>
    </reaction>
</comment>
<sequence>MRIQASQVRELESSSSREFRLESMRIHTSQVRELESSSSRESRLQSMRIHTSQVRELESPSTQESRLESMRIHASQVRGLESPSTRESRLESIRIQTSQMREGRRILFETDENEFRQIRSQESLNSRSQRLSSLKNHASIVRELESSSKRESRLQSMRIQASQVRELESSSSREFRLESMRIHTSQVRELESSSSRESRLQSMRIHTSQVRELESPSTQESRLESMRIHASQVRGLESPSTRESRLESIRIQTSQMREGRRILFETDENEFRQVISEIADQICYICKKTGYKNQVRNIISNELLPINAPDRVTACNRCANSISRNKVPSVAFWNKMTVSKPPHQLESLSEVELRLVSRIVPFMKIIKLGGRFGQKGFKGQAVLFAQQVEELSEQLPLSLEQCGLTVVVETLQNIDRVREYQVNLDKLRSALNWLVQNNNLYRNVTLNFEHLQSSNNNDHIIEVPVEAVQSVPDHNQELYHHFKTINSERKILRGNFNQGSDMFSTNSRGKQCTANAAAAIAYSSSKELTRWDPSDIDRVLIFGDAYYTQCLSSLTIQPDYLSTDELIPEVHIANVSYILDFDIDCVVGLMNPTVQVLEGYFSSILEGSNYFFQTHNAGIITAETQISIAVMKRDSTYYLFDSHSRGPKGFVATTTRGCAMLMMFSTIESLAEHLPIVLLARGRANLQFCISSVNIMMTPSNASHNQNEIFDERGLPNNPDLHDTPSYSSINSDEINITNPTNYTDSHDTSSFSSNNGEINVTMLMANEYQVPNINDILNNDVVDDTTIPIYDIHRKTAPPISLFVEKRAEELAFIKLFPNGQNGLNEERQIKITPLDYFQTRVTGSDKRFQTLEYLFYALSAVELLRVSQNVSVCGRLRQDGVQPENLVQNVHLCMRNIRGTSSYWHRAFTDLMAMVKNLGPPHFYLTLSCNDLNWRDILSALLFADGRPDYPVDNLTFEEKLRLVESYPVTLSRQFMFRFNALMRVLKSKTNYILGREIVDFWWRVEFQLRGSPHIHMIVWCNDMPDFNSPEGINLIENVITCSIPDEDVELKDLVTKLQTHHHTHTCYSKRNPNTCRFAFPKSSSDRTTILDDNQATANGGKFYKLKRRPEEAMINNYNEKLLRLWGANIDIQPVVSALGVAYYIAKYIAKSEPANLQAAISEALCRVRERGGNFGRQLFAVQSCLLNHRQVSAPECVYRLCHLKLRDSSRKAIFVNTCKPDLRYRMLRFDDDTVEPCKNIFERYENRPLNLEELSLGEFAVNYEPVSSKMYEEEDSGDADAYTQENEERGPFINLLNRMGRMKKRSRPAVLRTRYYTADSDPEAYYYSLLVSHCPFRSENSLLEGYDNSKDAFLAKRALLRPLNSRYDNELLSRWENEIQDALRRLAAEQAADICAGINNTENHQASVLQPNFHDFVMQEDDFEENIILENMSDEDFLRGVNSLNHDQQQLFSKVSDKLRSGLSNESAILMFITGGAGSGKSFTLKLLVEQIRRLSTNRSCVAIAAPTGVAARLIKGSTLHSTFILPIEKGQPVALRPLTGDRLQRERTKWRTIEWVIVDEISMVPYSTLRNIHLRLQELKQNTLLFGGVNVLVFGDLMQLPPVSATRGGAYCFKQPESLAAGPHLWRLFSFCELGENMRQADDNSFVDLLNSLRVGKFTMQQLAILDARKIINRTNEFDDIVHIFPTLRQVDAYNRNMSESLALRTKVYTINSIDISTESKTYGQVPKREHIPSDANRTGGIISSIEIGIGSRVMLRRNLNINNGLVSGAMGVVKNLIWPALRRDQLEPGELPDAVLIKFDDTTIKANSSDGLVRIEPCLTEFDGLRGSGKIQRKMLPIILTWAVTVHKLQGCTLDRAVIDLGKSLFAKGQAYVALSRLRSIDGLFICALDHKKLLKCPHDSRALEELERLRSLQNY</sequence>
<keyword evidence="1" id="KW-0227">DNA damage</keyword>
<dbReference type="InterPro" id="IPR027417">
    <property type="entry name" value="P-loop_NTPase"/>
</dbReference>
<keyword evidence="1" id="KW-0234">DNA repair</keyword>
<feature type="domain" description="Helitron helicase-like" evidence="4">
    <location>
        <begin position="884"/>
        <end position="1021"/>
    </location>
</feature>
<dbReference type="Gene3D" id="3.40.50.300">
    <property type="entry name" value="P-loop containing nucleotide triphosphate hydrolases"/>
    <property type="match status" value="1"/>
</dbReference>
<dbReference type="PANTHER" id="PTHR47642:SF5">
    <property type="entry name" value="ATP-DEPENDENT DNA HELICASE"/>
    <property type="match status" value="1"/>
</dbReference>
<dbReference type="GO" id="GO:0005524">
    <property type="term" value="F:ATP binding"/>
    <property type="evidence" value="ECO:0007669"/>
    <property type="project" value="UniProtKB-KW"/>
</dbReference>
<keyword evidence="1" id="KW-0378">Hydrolase</keyword>
<dbReference type="Pfam" id="PF05970">
    <property type="entry name" value="PIF1"/>
    <property type="match status" value="1"/>
</dbReference>
<dbReference type="PANTHER" id="PTHR47642">
    <property type="entry name" value="ATP-DEPENDENT DNA HELICASE"/>
    <property type="match status" value="1"/>
</dbReference>
<keyword evidence="1" id="KW-0347">Helicase</keyword>
<dbReference type="Pfam" id="PF20209">
    <property type="entry name" value="DUF6570"/>
    <property type="match status" value="1"/>
</dbReference>
<dbReference type="CDD" id="cd18809">
    <property type="entry name" value="SF1_C_RecD"/>
    <property type="match status" value="1"/>
</dbReference>
<name>A0A2A4K4U5_HELVI</name>
<evidence type="ECO:0000313" key="6">
    <source>
        <dbReference type="EMBL" id="PCG78934.1"/>
    </source>
</evidence>
<accession>A0A2A4K4U5</accession>
<dbReference type="InterPro" id="IPR051055">
    <property type="entry name" value="PIF1_helicase"/>
</dbReference>
<feature type="region of interest" description="Disordered" evidence="2">
    <location>
        <begin position="188"/>
        <end position="222"/>
    </location>
</feature>
<protein>
    <recommendedName>
        <fullName evidence="1">ATP-dependent DNA helicase</fullName>
        <ecNumber evidence="1">5.6.2.3</ecNumber>
    </recommendedName>
</protein>
<gene>
    <name evidence="6" type="ORF">B5V51_2643</name>
</gene>
<evidence type="ECO:0000259" key="5">
    <source>
        <dbReference type="Pfam" id="PF20209"/>
    </source>
</evidence>
<evidence type="ECO:0000259" key="3">
    <source>
        <dbReference type="Pfam" id="PF05970"/>
    </source>
</evidence>
<keyword evidence="1" id="KW-0233">DNA recombination</keyword>
<dbReference type="Gene3D" id="3.90.70.120">
    <property type="match status" value="1"/>
</dbReference>
<dbReference type="InterPro" id="IPR010285">
    <property type="entry name" value="DNA_helicase_pif1-like_DEAD"/>
</dbReference>
<dbReference type="STRING" id="7102.A0A2A4K4U5"/>
<comment type="similarity">
    <text evidence="1">Belongs to the helicase family.</text>
</comment>
<feature type="region of interest" description="Disordered" evidence="2">
    <location>
        <begin position="30"/>
        <end position="64"/>
    </location>
</feature>
<dbReference type="GO" id="GO:0016887">
    <property type="term" value="F:ATP hydrolysis activity"/>
    <property type="evidence" value="ECO:0007669"/>
    <property type="project" value="RHEA"/>
</dbReference>
<feature type="compositionally biased region" description="Basic and acidic residues" evidence="2">
    <location>
        <begin position="188"/>
        <end position="199"/>
    </location>
</feature>
<evidence type="ECO:0000256" key="2">
    <source>
        <dbReference type="SAM" id="MobiDB-lite"/>
    </source>
</evidence>
<dbReference type="SUPFAM" id="SSF52540">
    <property type="entry name" value="P-loop containing nucleoside triphosphate hydrolases"/>
    <property type="match status" value="2"/>
</dbReference>
<dbReference type="GO" id="GO:0006310">
    <property type="term" value="P:DNA recombination"/>
    <property type="evidence" value="ECO:0007669"/>
    <property type="project" value="UniProtKB-KW"/>
</dbReference>
<reference evidence="6" key="1">
    <citation type="submission" date="2017-09" db="EMBL/GenBank/DDBJ databases">
        <title>Contemporary evolution of a Lepidopteran species, Heliothis virescens, in response to modern agricultural practices.</title>
        <authorList>
            <person name="Fritz M.L."/>
            <person name="Deyonke A.M."/>
            <person name="Papanicolaou A."/>
            <person name="Micinski S."/>
            <person name="Westbrook J."/>
            <person name="Gould F."/>
        </authorList>
    </citation>
    <scope>NUCLEOTIDE SEQUENCE [LARGE SCALE GENOMIC DNA]</scope>
    <source>
        <strain evidence="6">HvINT-</strain>
        <tissue evidence="6">Whole body</tissue>
    </source>
</reference>
<feature type="compositionally biased region" description="Basic and acidic residues" evidence="2">
    <location>
        <begin position="30"/>
        <end position="43"/>
    </location>
</feature>
<evidence type="ECO:0000256" key="1">
    <source>
        <dbReference type="RuleBase" id="RU363044"/>
    </source>
</evidence>
<dbReference type="InterPro" id="IPR025476">
    <property type="entry name" value="Helitron_helicase-like"/>
</dbReference>
<dbReference type="EMBL" id="NWSH01000161">
    <property type="protein sequence ID" value="PCG78934.1"/>
    <property type="molecule type" value="Genomic_DNA"/>
</dbReference>
<dbReference type="EC" id="5.6.2.3" evidence="1"/>
<keyword evidence="1" id="KW-0067">ATP-binding</keyword>